<keyword evidence="1" id="KW-0472">Membrane</keyword>
<evidence type="ECO:0000313" key="2">
    <source>
        <dbReference type="EMBL" id="CAL8108404.1"/>
    </source>
</evidence>
<organism evidence="2 3">
    <name type="scientific">Orchesella dallaii</name>
    <dbReference type="NCBI Taxonomy" id="48710"/>
    <lineage>
        <taxon>Eukaryota</taxon>
        <taxon>Metazoa</taxon>
        <taxon>Ecdysozoa</taxon>
        <taxon>Arthropoda</taxon>
        <taxon>Hexapoda</taxon>
        <taxon>Collembola</taxon>
        <taxon>Entomobryomorpha</taxon>
        <taxon>Entomobryoidea</taxon>
        <taxon>Orchesellidae</taxon>
        <taxon>Orchesellinae</taxon>
        <taxon>Orchesella</taxon>
    </lineage>
</organism>
<name>A0ABP1QR19_9HEXA</name>
<keyword evidence="1" id="KW-0812">Transmembrane</keyword>
<reference evidence="2 3" key="1">
    <citation type="submission" date="2024-08" db="EMBL/GenBank/DDBJ databases">
        <authorList>
            <person name="Cucini C."/>
            <person name="Frati F."/>
        </authorList>
    </citation>
    <scope>NUCLEOTIDE SEQUENCE [LARGE SCALE GENOMIC DNA]</scope>
</reference>
<dbReference type="EMBL" id="CAXLJM020000040">
    <property type="protein sequence ID" value="CAL8108404.1"/>
    <property type="molecule type" value="Genomic_DNA"/>
</dbReference>
<protein>
    <submittedName>
        <fullName evidence="2">Uncharacterized protein</fullName>
    </submittedName>
</protein>
<evidence type="ECO:0000256" key="1">
    <source>
        <dbReference type="SAM" id="Phobius"/>
    </source>
</evidence>
<comment type="caution">
    <text evidence="2">The sequence shown here is derived from an EMBL/GenBank/DDBJ whole genome shotgun (WGS) entry which is preliminary data.</text>
</comment>
<sequence length="199" mass="22763">MGIISFQIIRNNKIVDYMKFMVGKNPEERHLMEPKFTEVLAYTPKAASFAPWPFAIMARNHAQARIKADAALLREKGAKGEITKEERSCYIGKKLEAASPGVLCAFYPPGVERLYQSYQRLIQAGIYLVYLNEFNGMNYAPKVQDRLKVKSETELAPDKAIEFKPMKFAQALRILLLLITLFVVCSVCYIFEVIFYNFA</sequence>
<dbReference type="Proteomes" id="UP001642540">
    <property type="component" value="Unassembled WGS sequence"/>
</dbReference>
<proteinExistence type="predicted"/>
<keyword evidence="3" id="KW-1185">Reference proteome</keyword>
<evidence type="ECO:0000313" key="3">
    <source>
        <dbReference type="Proteomes" id="UP001642540"/>
    </source>
</evidence>
<feature type="transmembrane region" description="Helical" evidence="1">
    <location>
        <begin position="174"/>
        <end position="196"/>
    </location>
</feature>
<keyword evidence="1" id="KW-1133">Transmembrane helix</keyword>
<accession>A0ABP1QR19</accession>
<gene>
    <name evidence="2" type="ORF">ODALV1_LOCUS12967</name>
</gene>